<proteinExistence type="predicted"/>
<protein>
    <submittedName>
        <fullName evidence="1">3-methyladenine DNA glycosylase</fullName>
    </submittedName>
</protein>
<dbReference type="AlphaFoldDB" id="A0A837D799"/>
<organism evidence="1 2">
    <name type="scientific">Saccharomonospora viridis</name>
    <dbReference type="NCBI Taxonomy" id="1852"/>
    <lineage>
        <taxon>Bacteria</taxon>
        <taxon>Bacillati</taxon>
        <taxon>Actinomycetota</taxon>
        <taxon>Actinomycetes</taxon>
        <taxon>Pseudonocardiales</taxon>
        <taxon>Pseudonocardiaceae</taxon>
        <taxon>Saccharomonospora</taxon>
    </lineage>
</organism>
<accession>A0A837D799</accession>
<dbReference type="RefSeq" id="WP_037312547.1">
    <property type="nucleotide sequence ID" value="NZ_CALJZO010000032.1"/>
</dbReference>
<comment type="caution">
    <text evidence="1">The sequence shown here is derived from an EMBL/GenBank/DDBJ whole genome shotgun (WGS) entry which is preliminary data.</text>
</comment>
<dbReference type="EMBL" id="JRZE01000006">
    <property type="protein sequence ID" value="KHF43527.1"/>
    <property type="molecule type" value="Genomic_DNA"/>
</dbReference>
<dbReference type="Proteomes" id="UP000030848">
    <property type="component" value="Unassembled WGS sequence"/>
</dbReference>
<name>A0A837D799_9PSEU</name>
<evidence type="ECO:0000313" key="1">
    <source>
        <dbReference type="EMBL" id="KHF43527.1"/>
    </source>
</evidence>
<sequence length="296" mass="34446">MTMTEILSEDEWRAREDAHVRRMRVWTEPHKRRRSRGEKHPVLDFLFTYYSLPPSRLERWQPGPDVVLRGSAARRFLRRPGYRETADGVVLDEAAFTDKLARTTRHTLSLLEAIHARRARFDCFGLHEWAMVYRATPERIRHSQVPLRLGAAGTDVVVDTLSVRCSHFDAFRFFTEEAKPLNRYTPTRQAQRELDQPGCLHVGMDLYKAAYKLGPFIPSELLGDCFELAVDIRELDMRASPYDLSEYGYSPVPIETAEGRATYVRQQAEFSRRAAPLREKLIRHCRELLDTHSNMK</sequence>
<reference evidence="1 2" key="1">
    <citation type="submission" date="2014-10" db="EMBL/GenBank/DDBJ databases">
        <title>Genome sequence of Micropolyspora internatus JCM3315.</title>
        <authorList>
            <person name="Shin S.-K."/>
            <person name="Yi H."/>
        </authorList>
    </citation>
    <scope>NUCLEOTIDE SEQUENCE [LARGE SCALE GENOMIC DNA]</scope>
    <source>
        <strain evidence="1 2">JCM 3315</strain>
    </source>
</reference>
<evidence type="ECO:0000313" key="2">
    <source>
        <dbReference type="Proteomes" id="UP000030848"/>
    </source>
</evidence>
<gene>
    <name evidence="1" type="ORF">MINT15_37290</name>
</gene>
<dbReference type="OrthoDB" id="9790578at2"/>